<dbReference type="SUPFAM" id="SSF55797">
    <property type="entry name" value="PR-1-like"/>
    <property type="match status" value="1"/>
</dbReference>
<dbReference type="Gene3D" id="3.40.33.10">
    <property type="entry name" value="CAP"/>
    <property type="match status" value="1"/>
</dbReference>
<feature type="domain" description="SCP" evidence="1">
    <location>
        <begin position="1"/>
        <end position="120"/>
    </location>
</feature>
<protein>
    <submittedName>
        <fullName evidence="2">CAP domain-containing protein</fullName>
    </submittedName>
</protein>
<dbReference type="PANTHER" id="PTHR31157:SF1">
    <property type="entry name" value="SCP DOMAIN-CONTAINING PROTEIN"/>
    <property type="match status" value="1"/>
</dbReference>
<evidence type="ECO:0000313" key="3">
    <source>
        <dbReference type="Proteomes" id="UP000176944"/>
    </source>
</evidence>
<reference evidence="3" key="1">
    <citation type="submission" date="2016-10" db="EMBL/GenBank/DDBJ databases">
        <title>Comparative genomics uncovers the prolific and rare metabolic potential of the cyanobacterial genus Moorea.</title>
        <authorList>
            <person name="Leao T."/>
            <person name="Castelao G."/>
            <person name="Korobeynikov A."/>
            <person name="Monroe E.A."/>
            <person name="Podell S."/>
            <person name="Glukhov E."/>
            <person name="Allen E."/>
            <person name="Gerwick W.H."/>
            <person name="Gerwick L."/>
        </authorList>
    </citation>
    <scope>NUCLEOTIDE SEQUENCE [LARGE SCALE GENOMIC DNA]</scope>
    <source>
        <strain evidence="3">JHB</strain>
    </source>
</reference>
<gene>
    <name evidence="2" type="ORF">BJP36_12625</name>
</gene>
<proteinExistence type="predicted"/>
<dbReference type="InterPro" id="IPR035940">
    <property type="entry name" value="CAP_sf"/>
</dbReference>
<dbReference type="CDD" id="cd05379">
    <property type="entry name" value="CAP_bacterial"/>
    <property type="match status" value="1"/>
</dbReference>
<evidence type="ECO:0000313" key="2">
    <source>
        <dbReference type="EMBL" id="AOY80643.2"/>
    </source>
</evidence>
<sequence>MARNHSQDMAKIKFFSHQTPEGKSPTDRAIAAGYTCRKNYGSYYTHGIAENIYMSHLYRSIIYYNGVPAYNWMTQGEIANSTVAGWMSSPGHRKNILTATYDREGIGVAVSKERNEVYITKNFC</sequence>
<name>A0A1D9FZ82_MOOP1</name>
<evidence type="ECO:0000259" key="1">
    <source>
        <dbReference type="Pfam" id="PF00188"/>
    </source>
</evidence>
<dbReference type="Proteomes" id="UP000176944">
    <property type="component" value="Chromosome"/>
</dbReference>
<dbReference type="PANTHER" id="PTHR31157">
    <property type="entry name" value="SCP DOMAIN-CONTAINING PROTEIN"/>
    <property type="match status" value="1"/>
</dbReference>
<accession>A0A1D9FZ82</accession>
<dbReference type="InterPro" id="IPR014044">
    <property type="entry name" value="CAP_dom"/>
</dbReference>
<dbReference type="AlphaFoldDB" id="A0A1D9FZ82"/>
<dbReference type="EMBL" id="CP017708">
    <property type="protein sequence ID" value="AOY80643.2"/>
    <property type="molecule type" value="Genomic_DNA"/>
</dbReference>
<organism evidence="2 3">
    <name type="scientific">Moorena producens (strain JHB)</name>
    <dbReference type="NCBI Taxonomy" id="1454205"/>
    <lineage>
        <taxon>Bacteria</taxon>
        <taxon>Bacillati</taxon>
        <taxon>Cyanobacteriota</taxon>
        <taxon>Cyanophyceae</taxon>
        <taxon>Coleofasciculales</taxon>
        <taxon>Coleofasciculaceae</taxon>
        <taxon>Moorena</taxon>
    </lineage>
</organism>
<dbReference type="Pfam" id="PF00188">
    <property type="entry name" value="CAP"/>
    <property type="match status" value="1"/>
</dbReference>